<accession>A0ABV1P368</accession>
<dbReference type="Gene3D" id="3.40.50.12080">
    <property type="match status" value="1"/>
</dbReference>
<organism evidence="3 4">
    <name type="scientific">Nocardioides kribbensis</name>
    <dbReference type="NCBI Taxonomy" id="305517"/>
    <lineage>
        <taxon>Bacteria</taxon>
        <taxon>Bacillati</taxon>
        <taxon>Actinomycetota</taxon>
        <taxon>Actinomycetes</taxon>
        <taxon>Propionibacteriales</taxon>
        <taxon>Nocardioidaceae</taxon>
        <taxon>Nocardioides</taxon>
    </lineage>
</organism>
<dbReference type="EMBL" id="JBEGDP010000031">
    <property type="protein sequence ID" value="MEQ7849202.1"/>
    <property type="molecule type" value="Genomic_DNA"/>
</dbReference>
<feature type="region of interest" description="Disordered" evidence="1">
    <location>
        <begin position="54"/>
        <end position="100"/>
    </location>
</feature>
<evidence type="ECO:0000256" key="1">
    <source>
        <dbReference type="SAM" id="MobiDB-lite"/>
    </source>
</evidence>
<dbReference type="InterPro" id="IPR041307">
    <property type="entry name" value="WcbI"/>
</dbReference>
<dbReference type="RefSeq" id="WP_349805505.1">
    <property type="nucleotide sequence ID" value="NZ_JBEGDP010000031.1"/>
</dbReference>
<comment type="caution">
    <text evidence="3">The sequence shown here is derived from an EMBL/GenBank/DDBJ whole genome shotgun (WGS) entry which is preliminary data.</text>
</comment>
<evidence type="ECO:0000313" key="3">
    <source>
        <dbReference type="EMBL" id="MEQ7849202.1"/>
    </source>
</evidence>
<gene>
    <name evidence="3" type="ORF">V6R90_18150</name>
</gene>
<evidence type="ECO:0000313" key="4">
    <source>
        <dbReference type="Proteomes" id="UP001482520"/>
    </source>
</evidence>
<dbReference type="Proteomes" id="UP001482520">
    <property type="component" value="Unassembled WGS sequence"/>
</dbReference>
<feature type="domain" description="Polysaccharide biosynthesis enzyme WcbI" evidence="2">
    <location>
        <begin position="98"/>
        <end position="290"/>
    </location>
</feature>
<name>A0ABV1P368_9ACTN</name>
<proteinExistence type="predicted"/>
<dbReference type="Pfam" id="PF18588">
    <property type="entry name" value="WcbI"/>
    <property type="match status" value="1"/>
</dbReference>
<keyword evidence="4" id="KW-1185">Reference proteome</keyword>
<protein>
    <submittedName>
        <fullName evidence="3">WcbI family polysaccharide biosynthesis putative acetyltransferase</fullName>
    </submittedName>
</protein>
<feature type="compositionally biased region" description="Pro residues" evidence="1">
    <location>
        <begin position="58"/>
        <end position="67"/>
    </location>
</feature>
<sequence length="373" mass="39359">MPATIVDLGRRRHYGAFYGLDPVPTDRPLLLLLGNCQAESLRLLLDPAAAEPLDQPAVPAPAGPPTDAPVDTRGAHPTAPGGAPSAVLRGAHPTRPTSDVVSVRVPPIHELTADDLPHLDALLARADLLVAQPTRADYRGLPLGTEQVLARARADLRTALVSSVRYAGLHPFHVVVHPPELDGVVPPVVAYHDLRAVVLAARGHTDPGADGSRLDDLLGDLPPLTADAVRAVGDDSGAELRRRQQQHGGVAVADLLDDPAVDDMRTVNHPGPRVLTGVARRVRASLGLAPLEVDPGRPLLDDVHAPVHPAVAAVRRPADGPAPSPDHWRVGGRSVAERDVLAAQLAWYADHPAMVREALARHGRTLDHLGLAP</sequence>
<evidence type="ECO:0000259" key="2">
    <source>
        <dbReference type="Pfam" id="PF18588"/>
    </source>
</evidence>
<reference evidence="3 4" key="1">
    <citation type="submission" date="2024-02" db="EMBL/GenBank/DDBJ databases">
        <title>Full genome sequence of Nocardioides kribbensis.</title>
        <authorList>
            <person name="Poletto B.L."/>
            <person name="Silva G."/>
            <person name="Galante D."/>
            <person name="Campos K.R."/>
            <person name="Santos M.B.N."/>
            <person name="Sacchi C.T."/>
        </authorList>
    </citation>
    <scope>NUCLEOTIDE SEQUENCE [LARGE SCALE GENOMIC DNA]</scope>
    <source>
        <strain evidence="3 4">O4R</strain>
    </source>
</reference>